<dbReference type="PANTHER" id="PTHR46033">
    <property type="entry name" value="PROTEIN MAIN-LIKE 2"/>
    <property type="match status" value="1"/>
</dbReference>
<dbReference type="AlphaFoldDB" id="A0A4Y1QYF3"/>
<feature type="region of interest" description="Disordered" evidence="2">
    <location>
        <begin position="1"/>
        <end position="21"/>
    </location>
</feature>
<keyword evidence="1" id="KW-0175">Coiled coil</keyword>
<dbReference type="InterPro" id="IPR019557">
    <property type="entry name" value="AminoTfrase-like_pln_mobile"/>
</dbReference>
<accession>A0A4Y1QYF3</accession>
<dbReference type="EMBL" id="AP019298">
    <property type="protein sequence ID" value="BBG96879.1"/>
    <property type="molecule type" value="Genomic_DNA"/>
</dbReference>
<name>A0A4Y1QYF3_PRUDU</name>
<dbReference type="PANTHER" id="PTHR46033:SF65">
    <property type="entry name" value="AMINOTRANSFERASE-LIKE PLANT MOBILE DOMAIN-CONTAINING PROTEIN"/>
    <property type="match status" value="1"/>
</dbReference>
<feature type="domain" description="Aminotransferase-like plant mobile" evidence="3">
    <location>
        <begin position="137"/>
        <end position="216"/>
    </location>
</feature>
<proteinExistence type="predicted"/>
<protein>
    <submittedName>
        <fullName evidence="4">Autoinhibited Ca2+-ATPase 11</fullName>
    </submittedName>
</protein>
<dbReference type="InterPro" id="IPR044824">
    <property type="entry name" value="MAIN-like"/>
</dbReference>
<feature type="region of interest" description="Disordered" evidence="2">
    <location>
        <begin position="629"/>
        <end position="650"/>
    </location>
</feature>
<reference evidence="4" key="1">
    <citation type="journal article" date="2019" name="Science">
        <title>Mutation of a bHLH transcription factor allowed almond domestication.</title>
        <authorList>
            <person name="Sanchez-Perez R."/>
            <person name="Pavan S."/>
            <person name="Mazzeo R."/>
            <person name="Moldovan C."/>
            <person name="Aiese Cigliano R."/>
            <person name="Del Cueto J."/>
            <person name="Ricciardi F."/>
            <person name="Lotti C."/>
            <person name="Ricciardi L."/>
            <person name="Dicenta F."/>
            <person name="Lopez-Marques R.L."/>
            <person name="Lindberg Moller B."/>
        </authorList>
    </citation>
    <scope>NUCLEOTIDE SEQUENCE</scope>
</reference>
<sequence length="881" mass="98678">MEMSSPRSRAQSSSASIPPDYITGSGIDAHAIEVRSKLHPFAQKNLDENVLHLFENTLVLGPHWFGPVPAEVAELLRKDAEAPLCFESASALASHSWVSKNLSRSFPSSEVRNSPVKWVDWIDRLLPRYGGHWRRAGIYDAILLSKQSINRDENLLAAALCFWNSASNTFDFRVGPMAPTLLDMAQIFGFRPHGRPVDAVGDYHRRKNQEKRFGTEKDKDQQHMLFLLLAESICLPQSVFGSSARVYFPELRFPDIVLPEDQVLALPLISAEVPKRSLEEYLMFFRHCTKRSAAQWQVVIRRTYPWFQTGFRLFEKEPEDEAARTDFRKKFLSITLPRDLPHGGGKPPNYHLGAEVYHPNFCARQLGCPQLIPLKSYRSCNRASSWRDADDLEVHKDARCAVNKINNSTDALYPSWEPNSCSSADFDTWWHARFQNLPASVTALKVLFDGWENWLVFADGEARAHMIQTIKDINAQIIEDPSLTKNVGGQSVQAGEVIVSSVIAAGDLELPSADEEDDVEAEQTPAEALKKLKKKSEVEYVAVEEAAAIQVSPSGTDDELREAFEEVEQEKELQELEEVSQKKVAVAEDDDEIPAEVIAESIALAQKQQKGPSAELTSSELALFEDAEAEHSTAAPEAEDQVEPSASDPVDQAEITVVVPEAEVGTTAAAPAIVVEVPKVTGVLAAVSSLLRPPIVAMPIHSFPGSSATASFADPELEEFEAMDLDAQLDKLEKLSSPPSKAKPRAVQEAMERLKIWQSTELEFDEDKGALDQLMKDLDLLHRQNMAPKPILEMGLSLARDVLNLHDRYEDLKPTFKTSEFCKATHEANLADFASRRQNWTRWWLDIRRPRLLRISWRSRLKSFKNNWQSAGRCRTGLGLD</sequence>
<evidence type="ECO:0000256" key="2">
    <source>
        <dbReference type="SAM" id="MobiDB-lite"/>
    </source>
</evidence>
<gene>
    <name evidence="4" type="ORF">Prudu_005827</name>
</gene>
<evidence type="ECO:0000313" key="4">
    <source>
        <dbReference type="EMBL" id="BBG96879.1"/>
    </source>
</evidence>
<feature type="compositionally biased region" description="Low complexity" evidence="2">
    <location>
        <begin position="1"/>
        <end position="16"/>
    </location>
</feature>
<feature type="coiled-coil region" evidence="1">
    <location>
        <begin position="526"/>
        <end position="577"/>
    </location>
</feature>
<dbReference type="GO" id="GO:0010073">
    <property type="term" value="P:meristem maintenance"/>
    <property type="evidence" value="ECO:0007669"/>
    <property type="project" value="InterPro"/>
</dbReference>
<evidence type="ECO:0000259" key="3">
    <source>
        <dbReference type="Pfam" id="PF10536"/>
    </source>
</evidence>
<dbReference type="Pfam" id="PF10536">
    <property type="entry name" value="PMD"/>
    <property type="match status" value="1"/>
</dbReference>
<evidence type="ECO:0000256" key="1">
    <source>
        <dbReference type="SAM" id="Coils"/>
    </source>
</evidence>
<organism evidence="4">
    <name type="scientific">Prunus dulcis</name>
    <name type="common">Almond</name>
    <name type="synonym">Amygdalus dulcis</name>
    <dbReference type="NCBI Taxonomy" id="3755"/>
    <lineage>
        <taxon>Eukaryota</taxon>
        <taxon>Viridiplantae</taxon>
        <taxon>Streptophyta</taxon>
        <taxon>Embryophyta</taxon>
        <taxon>Tracheophyta</taxon>
        <taxon>Spermatophyta</taxon>
        <taxon>Magnoliopsida</taxon>
        <taxon>eudicotyledons</taxon>
        <taxon>Gunneridae</taxon>
        <taxon>Pentapetalae</taxon>
        <taxon>rosids</taxon>
        <taxon>fabids</taxon>
        <taxon>Rosales</taxon>
        <taxon>Rosaceae</taxon>
        <taxon>Amygdaloideae</taxon>
        <taxon>Amygdaleae</taxon>
        <taxon>Prunus</taxon>
    </lineage>
</organism>